<reference evidence="2 3" key="1">
    <citation type="journal article" date="2017" name="Gut Pathog.">
        <title>Mycobacterium avium subsp. paratuberculosis and associated risk factors for inflammatory bowel disease in Iranian patients.</title>
        <authorList>
            <person name="Zamani S."/>
            <person name="Zali M.R."/>
            <person name="Aghdaei H.A."/>
            <person name="Sechi L.A."/>
            <person name="Niegowska M."/>
            <person name="Caggiu E."/>
            <person name="Keshavarz R."/>
            <person name="Mosavari N."/>
            <person name="Feizabadi M.M."/>
        </authorList>
    </citation>
    <scope>NUCLEOTIDE SEQUENCE [LARGE SCALE GENOMIC DNA]</scope>
    <source>
        <strain evidence="2 3">1057</strain>
    </source>
</reference>
<keyword evidence="1" id="KW-0175">Coiled coil</keyword>
<organism evidence="2 3">
    <name type="scientific">Helicobacter pylori</name>
    <name type="common">Campylobacter pylori</name>
    <dbReference type="NCBI Taxonomy" id="210"/>
    <lineage>
        <taxon>Bacteria</taxon>
        <taxon>Pseudomonadati</taxon>
        <taxon>Campylobacterota</taxon>
        <taxon>Epsilonproteobacteria</taxon>
        <taxon>Campylobacterales</taxon>
        <taxon>Helicobacteraceae</taxon>
        <taxon>Helicobacter</taxon>
    </lineage>
</organism>
<accession>A0A2A6XA73</accession>
<name>A0A2A6XA73_HELPX</name>
<evidence type="ECO:0000313" key="2">
    <source>
        <dbReference type="EMBL" id="RPF67926.1"/>
    </source>
</evidence>
<dbReference type="Proteomes" id="UP000275263">
    <property type="component" value="Unassembled WGS sequence"/>
</dbReference>
<protein>
    <submittedName>
        <fullName evidence="2">Uncharacterized protein</fullName>
    </submittedName>
</protein>
<dbReference type="EMBL" id="RPFT01000009">
    <property type="protein sequence ID" value="RPF67926.1"/>
    <property type="molecule type" value="Genomic_DNA"/>
</dbReference>
<proteinExistence type="predicted"/>
<feature type="coiled-coil region" evidence="1">
    <location>
        <begin position="170"/>
        <end position="204"/>
    </location>
</feature>
<evidence type="ECO:0000313" key="3">
    <source>
        <dbReference type="Proteomes" id="UP000275263"/>
    </source>
</evidence>
<sequence length="274" mass="31052">MLENMQDISLQSSHEAGVDITESKMLIKFAPLLLMNLYEYVGNGKDSKEAFDQAMKDAKDVVLSYGRAAFLKDMVSNSPNQTIQSFDGDLEGVMHLEKTGIECYKIFIDYGSQKIDDDELSCRLLHTGTKILGTKAMAVVGQTFIPIPGVGAIIGNFVGALLSKTLCENLRDALKEAKLARQRRIEIEKECRESIRQLEMYQNQFNEVFKQYFHGNVKFFNENFNNLERALYAGDANLAIRVNNKIQERLGQKPLFNNTQEFLELMNNGVKIEI</sequence>
<evidence type="ECO:0000256" key="1">
    <source>
        <dbReference type="SAM" id="Coils"/>
    </source>
</evidence>
<dbReference type="AlphaFoldDB" id="A0A2A6XA73"/>
<gene>
    <name evidence="2" type="ORF">EGW01_04860</name>
</gene>
<comment type="caution">
    <text evidence="2">The sequence shown here is derived from an EMBL/GenBank/DDBJ whole genome shotgun (WGS) entry which is preliminary data.</text>
</comment>
<dbReference type="RefSeq" id="WP_000892388.1">
    <property type="nucleotide sequence ID" value="NZ_MBHY01000040.1"/>
</dbReference>